<accession>A0A6I4IV78</accession>
<dbReference type="Gene3D" id="3.40.630.30">
    <property type="match status" value="1"/>
</dbReference>
<proteinExistence type="predicted"/>
<evidence type="ECO:0000313" key="2">
    <source>
        <dbReference type="Proteomes" id="UP000431264"/>
    </source>
</evidence>
<dbReference type="InterPro" id="IPR016181">
    <property type="entry name" value="Acyl_CoA_acyltransferase"/>
</dbReference>
<keyword evidence="2" id="KW-1185">Reference proteome</keyword>
<protein>
    <submittedName>
        <fullName evidence="1">FemAB family protein</fullName>
    </submittedName>
</protein>
<dbReference type="AlphaFoldDB" id="A0A6I4IV78"/>
<dbReference type="OrthoDB" id="9808687at2"/>
<gene>
    <name evidence="1" type="ORF">GOQ30_16725</name>
</gene>
<reference evidence="2" key="1">
    <citation type="submission" date="2019-05" db="EMBL/GenBank/DDBJ databases">
        <title>Flavobacterium profundi sp. nov., isolated from a deep-sea seamount.</title>
        <authorList>
            <person name="Zhang D.-C."/>
        </authorList>
    </citation>
    <scope>NUCLEOTIDE SEQUENCE [LARGE SCALE GENOMIC DNA]</scope>
    <source>
        <strain evidence="2">TP390</strain>
    </source>
</reference>
<dbReference type="SUPFAM" id="SSF55729">
    <property type="entry name" value="Acyl-CoA N-acyltransferases (Nat)"/>
    <property type="match status" value="1"/>
</dbReference>
<name>A0A6I4IV78_9FLAO</name>
<dbReference type="EMBL" id="WQLW01000016">
    <property type="protein sequence ID" value="MVO10817.1"/>
    <property type="molecule type" value="Genomic_DNA"/>
</dbReference>
<dbReference type="Proteomes" id="UP000431264">
    <property type="component" value="Unassembled WGS sequence"/>
</dbReference>
<sequence>MKKYQVKKYTTDYYFQWNAFVSQAKNATFLFHRDFMEYHKDRFEDFSLLVFDEKENLKAILPANKVQHTLYSHQGLTYGGLLLPMQAKYEEVKCFFETVLEYLKDQQIKEFIYKPILDFYTALPSEEYLFVLKEKEAVLKKREFNLCIPLKRDFVISKSKYKHYKRNGKLAFQIKKESNFSQFWNEVLIPRLQTKYNAKPVHSLEEITTLSQKFPENIVQYTIYYEDEIVAGMTLFKSKYVIKSQYGATTDLGEKIRALDYLYFHLIERYKEDYEFFDMGTCTEDNEKGYNSGLLTQKEELGCSLYNQDTYCISL</sequence>
<dbReference type="RefSeq" id="WP_140999239.1">
    <property type="nucleotide sequence ID" value="NZ_VDCZ01000016.1"/>
</dbReference>
<organism evidence="1 2">
    <name type="scientific">Flavobacterium profundi</name>
    <dbReference type="NCBI Taxonomy" id="1774945"/>
    <lineage>
        <taxon>Bacteria</taxon>
        <taxon>Pseudomonadati</taxon>
        <taxon>Bacteroidota</taxon>
        <taxon>Flavobacteriia</taxon>
        <taxon>Flavobacteriales</taxon>
        <taxon>Flavobacteriaceae</taxon>
        <taxon>Flavobacterium</taxon>
    </lineage>
</organism>
<evidence type="ECO:0000313" key="1">
    <source>
        <dbReference type="EMBL" id="MVO10817.1"/>
    </source>
</evidence>
<comment type="caution">
    <text evidence="1">The sequence shown here is derived from an EMBL/GenBank/DDBJ whole genome shotgun (WGS) entry which is preliminary data.</text>
</comment>